<organism evidence="3 11">
    <name type="scientific">Staphylococcus aureus</name>
    <dbReference type="NCBI Taxonomy" id="1280"/>
    <lineage>
        <taxon>Bacteria</taxon>
        <taxon>Bacillati</taxon>
        <taxon>Bacillota</taxon>
        <taxon>Bacilli</taxon>
        <taxon>Bacillales</taxon>
        <taxon>Staphylococcaceae</taxon>
        <taxon>Staphylococcus</taxon>
    </lineage>
</organism>
<protein>
    <submittedName>
        <fullName evidence="6">GAF domain-containing protein</fullName>
    </submittedName>
    <submittedName>
        <fullName evidence="3 5">NreA</fullName>
    </submittedName>
    <submittedName>
        <fullName evidence="2">NreA protein</fullName>
    </submittedName>
</protein>
<dbReference type="EMBL" id="JAIGOF010000002">
    <property type="protein sequence ID" value="MBX8593440.1"/>
    <property type="molecule type" value="Genomic_DNA"/>
</dbReference>
<evidence type="ECO:0000313" key="4">
    <source>
        <dbReference type="EMBL" id="CZQ53662.1"/>
    </source>
</evidence>
<dbReference type="EMBL" id="WPRH01000586">
    <property type="protein sequence ID" value="MVI56319.1"/>
    <property type="molecule type" value="Genomic_DNA"/>
</dbReference>
<dbReference type="Proteomes" id="UP000249918">
    <property type="component" value="Unassembled WGS sequence"/>
</dbReference>
<evidence type="ECO:0000313" key="10">
    <source>
        <dbReference type="EMBL" id="SRC24006.1"/>
    </source>
</evidence>
<dbReference type="EMBL" id="FJNR01000002">
    <property type="protein sequence ID" value="CZQ53662.1"/>
    <property type="molecule type" value="Genomic_DNA"/>
</dbReference>
<dbReference type="EMBL" id="CP038850">
    <property type="protein sequence ID" value="QCT58158.1"/>
    <property type="molecule type" value="Genomic_DNA"/>
</dbReference>
<evidence type="ECO:0000313" key="15">
    <source>
        <dbReference type="Proteomes" id="UP000434412"/>
    </source>
</evidence>
<feature type="domain" description="GAF" evidence="1">
    <location>
        <begin position="12"/>
        <end position="127"/>
    </location>
</feature>
<evidence type="ECO:0000313" key="5">
    <source>
        <dbReference type="EMBL" id="MBX8593440.1"/>
    </source>
</evidence>
<evidence type="ECO:0000313" key="11">
    <source>
        <dbReference type="Proteomes" id="UP000039437"/>
    </source>
</evidence>
<dbReference type="EMBL" id="LNJK01000005">
    <property type="protein sequence ID" value="OWT15539.1"/>
    <property type="molecule type" value="Genomic_DNA"/>
</dbReference>
<dbReference type="Proteomes" id="UP000433366">
    <property type="component" value="Unassembled WGS sequence"/>
</dbReference>
<dbReference type="Proteomes" id="UP000197894">
    <property type="component" value="Unassembled WGS sequence"/>
</dbReference>
<dbReference type="InterPro" id="IPR003018">
    <property type="entry name" value="GAF"/>
</dbReference>
<reference evidence="14 15" key="6">
    <citation type="submission" date="2019-11" db="EMBL/GenBank/DDBJ databases">
        <title>Implementation of targeted gown and glove precautions to prevent Staphylococcus aureus acquisition in community-based nursing homes.</title>
        <authorList>
            <person name="Stine O.C."/>
        </authorList>
    </citation>
    <scope>NUCLEOTIDE SEQUENCE [LARGE SCALE GENOMIC DNA]</scope>
    <source>
        <strain evidence="7 15">S_2023.LVRQ.AN</strain>
        <strain evidence="6 14">S_4031.LGMP.AI</strain>
    </source>
</reference>
<reference evidence="5" key="7">
    <citation type="submission" date="2021-08" db="EMBL/GenBank/DDBJ databases">
        <title>Whole-genome sequencing of local methicillin-resistant S. aureus strain Lr2.</title>
        <authorList>
            <person name="Ali A."/>
            <person name="Ullah N."/>
        </authorList>
    </citation>
    <scope>NUCLEOTIDE SEQUENCE</scope>
    <source>
        <strain evidence="5">Lr2</strain>
    </source>
</reference>
<proteinExistence type="predicted"/>
<dbReference type="EMBL" id="CVOQ01000035">
    <property type="protein sequence ID" value="CRI17920.1"/>
    <property type="molecule type" value="Genomic_DNA"/>
</dbReference>
<evidence type="ECO:0000313" key="6">
    <source>
        <dbReference type="EMBL" id="MVI56319.1"/>
    </source>
</evidence>
<dbReference type="NCBIfam" id="NF038250">
    <property type="entry name" value="nitrate_NreA"/>
    <property type="match status" value="1"/>
</dbReference>
<sequence>MTPEAIIEDRRFQETLDKIRKEEGYDFAAIAFYESNKPSSPIKWHYVSGNKNNRFKLIILRKGRGLAGTVMKTGKRMIIANVGLALGPEEKIDYPILLSESLTAVLAVPLWYKNQVYGVLLFGQRDGRPLPKIFDNDDIQRKFGIFNDDK</sequence>
<dbReference type="InterPro" id="IPR029016">
    <property type="entry name" value="GAF-like_dom_sf"/>
</dbReference>
<evidence type="ECO:0000313" key="3">
    <source>
        <dbReference type="EMBL" id="CRI17920.1"/>
    </source>
</evidence>
<gene>
    <name evidence="2" type="primary">nreA</name>
    <name evidence="8" type="ORF">AS572_09385</name>
    <name evidence="3" type="ORF">BN1321_400042</name>
    <name evidence="5" type="ORF">E1948_02275</name>
    <name evidence="9" type="ORF">E1948_12655</name>
    <name evidence="4" type="ORF">ERS391062_00344</name>
    <name evidence="6" type="ORF">GO793_10710</name>
    <name evidence="7" type="ORF">GO941_11285</name>
    <name evidence="10" type="ORF">SAMEA1466929_01095</name>
    <name evidence="2" type="ORF">SAMEA70245418_00391</name>
</gene>
<reference evidence="3 11" key="1">
    <citation type="submission" date="2015-04" db="EMBL/GenBank/DDBJ databases">
        <authorList>
            <person name="Syromyatnikov M.Y."/>
            <person name="Popov V.N."/>
        </authorList>
    </citation>
    <scope>NUCLEOTIDE SEQUENCE [LARGE SCALE GENOMIC DNA]</scope>
    <source>
        <strain evidence="3 11">AH1</strain>
    </source>
</reference>
<dbReference type="RefSeq" id="WP_000186930.1">
    <property type="nucleotide sequence ID" value="NZ_AP017922.1"/>
</dbReference>
<name>A0A090N244_STAAU</name>
<dbReference type="EMBL" id="CAIIKR010000001">
    <property type="protein sequence ID" value="CAC8495700.1"/>
    <property type="molecule type" value="Genomic_DNA"/>
</dbReference>
<evidence type="ECO:0000313" key="12">
    <source>
        <dbReference type="Proteomes" id="UP000197894"/>
    </source>
</evidence>
<dbReference type="EMBL" id="WPVZ01000600">
    <property type="protein sequence ID" value="MVL46067.1"/>
    <property type="molecule type" value="Genomic_DNA"/>
</dbReference>
<dbReference type="Proteomes" id="UP000070985">
    <property type="component" value="Unassembled WGS sequence"/>
</dbReference>
<dbReference type="Proteomes" id="UP000309390">
    <property type="component" value="Unassembled WGS sequence"/>
</dbReference>
<reference evidence="9" key="5">
    <citation type="submission" date="2019-04" db="EMBL/GenBank/DDBJ databases">
        <title>Whole-genome sequencing of local methicillin-resistant S. aureus strain Lr2.</title>
        <authorList>
            <person name="Ullah N."/>
            <person name="Ali A."/>
        </authorList>
    </citation>
    <scope>NUCLEOTIDE SEQUENCE [LARGE SCALE GENOMIC DNA]</scope>
    <source>
        <strain evidence="9">Lr2</strain>
    </source>
</reference>
<evidence type="ECO:0000313" key="13">
    <source>
        <dbReference type="Proteomes" id="UP000249918"/>
    </source>
</evidence>
<evidence type="ECO:0000313" key="14">
    <source>
        <dbReference type="Proteomes" id="UP000433366"/>
    </source>
</evidence>
<accession>A0A090N244</accession>
<dbReference type="PATRIC" id="fig|1280.2194.peg.1751"/>
<dbReference type="Proteomes" id="UP000434412">
    <property type="component" value="Unassembled WGS sequence"/>
</dbReference>
<evidence type="ECO:0000313" key="8">
    <source>
        <dbReference type="EMBL" id="OWT15539.1"/>
    </source>
</evidence>
<reference evidence="10 13" key="4">
    <citation type="submission" date="2018-06" db="EMBL/GenBank/DDBJ databases">
        <authorList>
            <consortium name="Pathogen Informatics"/>
            <person name="Doyle S."/>
        </authorList>
    </citation>
    <scope>NUCLEOTIDE SEQUENCE [LARGE SCALE GENOMIC DNA]</scope>
    <source>
        <strain evidence="10 13">EOE047</strain>
    </source>
</reference>
<reference evidence="4" key="2">
    <citation type="submission" date="2016-02" db="EMBL/GenBank/DDBJ databases">
        <authorList>
            <consortium name="Pathogen Informatics"/>
        </authorList>
    </citation>
    <scope>NUCLEOTIDE SEQUENCE</scope>
    <source>
        <strain evidence="4">1943STDY5698364</strain>
        <strain evidence="2 16">MOS222</strain>
    </source>
</reference>
<evidence type="ECO:0000259" key="1">
    <source>
        <dbReference type="Pfam" id="PF13185"/>
    </source>
</evidence>
<evidence type="ECO:0000313" key="16">
    <source>
        <dbReference type="Proteomes" id="UP000507408"/>
    </source>
</evidence>
<dbReference type="Gene3D" id="3.30.450.40">
    <property type="match status" value="1"/>
</dbReference>
<dbReference type="SUPFAM" id="SSF55781">
    <property type="entry name" value="GAF domain-like"/>
    <property type="match status" value="1"/>
</dbReference>
<evidence type="ECO:0000313" key="2">
    <source>
        <dbReference type="EMBL" id="CAC8495700.1"/>
    </source>
</evidence>
<dbReference type="Pfam" id="PF13185">
    <property type="entry name" value="GAF_2"/>
    <property type="match status" value="1"/>
</dbReference>
<dbReference type="Proteomes" id="UP000039437">
    <property type="component" value="Unassembled WGS sequence"/>
</dbReference>
<dbReference type="Proteomes" id="UP000507408">
    <property type="component" value="Unassembled WGS sequence"/>
</dbReference>
<evidence type="ECO:0000313" key="7">
    <source>
        <dbReference type="EMBL" id="MVL46067.1"/>
    </source>
</evidence>
<reference evidence="8 12" key="3">
    <citation type="journal article" date="2017" name="BMC Genomics">
        <title>Prophages and adaptation of Staphylococcus aureus ST398 to the human clinic.</title>
        <authorList>
            <consortium name="Regional Infection Control Group of the Centre Region"/>
            <person name="Diene S.M."/>
            <person name="Corvaglia A.R."/>
            <person name="Francois P."/>
            <person name="van der Mee-Marquet N."/>
        </authorList>
    </citation>
    <scope>NUCLEOTIDE SEQUENCE [LARGE SCALE GENOMIC DNA]</scope>
    <source>
        <strain evidence="8 12">SA13-246</strain>
    </source>
</reference>
<dbReference type="AlphaFoldDB" id="A0A090N244"/>
<dbReference type="EMBL" id="UDJK01000003">
    <property type="protein sequence ID" value="SRC24006.1"/>
    <property type="molecule type" value="Genomic_DNA"/>
</dbReference>
<evidence type="ECO:0000313" key="9">
    <source>
        <dbReference type="EMBL" id="QCT58158.1"/>
    </source>
</evidence>